<feature type="compositionally biased region" description="Polar residues" evidence="2">
    <location>
        <begin position="529"/>
        <end position="540"/>
    </location>
</feature>
<feature type="compositionally biased region" description="Basic and acidic residues" evidence="2">
    <location>
        <begin position="287"/>
        <end position="297"/>
    </location>
</feature>
<feature type="compositionally biased region" description="Polar residues" evidence="2">
    <location>
        <begin position="440"/>
        <end position="457"/>
    </location>
</feature>
<evidence type="ECO:0000259" key="3">
    <source>
        <dbReference type="Pfam" id="PF16561"/>
    </source>
</evidence>
<dbReference type="GO" id="GO:0005737">
    <property type="term" value="C:cytoplasm"/>
    <property type="evidence" value="ECO:0007669"/>
    <property type="project" value="TreeGrafter"/>
</dbReference>
<gene>
    <name evidence="4" type="ORF">HMPREF1120_06500</name>
</gene>
<feature type="compositionally biased region" description="Low complexity" evidence="2">
    <location>
        <begin position="331"/>
        <end position="375"/>
    </location>
</feature>
<dbReference type="InterPro" id="IPR013783">
    <property type="entry name" value="Ig-like_fold"/>
</dbReference>
<feature type="compositionally biased region" description="Low complexity" evidence="2">
    <location>
        <begin position="411"/>
        <end position="424"/>
    </location>
</feature>
<feature type="compositionally biased region" description="Polar residues" evidence="2">
    <location>
        <begin position="250"/>
        <end position="261"/>
    </location>
</feature>
<dbReference type="VEuPathDB" id="FungiDB:HMPREF1120_06500"/>
<proteinExistence type="inferred from homology"/>
<feature type="domain" description="AMP-activated protein kinase glycogen-binding" evidence="3">
    <location>
        <begin position="4"/>
        <end position="81"/>
    </location>
</feature>
<feature type="compositionally biased region" description="Basic and acidic residues" evidence="2">
    <location>
        <begin position="308"/>
        <end position="324"/>
    </location>
</feature>
<organism evidence="4 5">
    <name type="scientific">Exophiala dermatitidis (strain ATCC 34100 / CBS 525.76 / NIH/UT8656)</name>
    <name type="common">Black yeast</name>
    <name type="synonym">Wangiella dermatitidis</name>
    <dbReference type="NCBI Taxonomy" id="858893"/>
    <lineage>
        <taxon>Eukaryota</taxon>
        <taxon>Fungi</taxon>
        <taxon>Dikarya</taxon>
        <taxon>Ascomycota</taxon>
        <taxon>Pezizomycotina</taxon>
        <taxon>Eurotiomycetes</taxon>
        <taxon>Chaetothyriomycetidae</taxon>
        <taxon>Chaetothyriales</taxon>
        <taxon>Herpotrichiellaceae</taxon>
        <taxon>Exophiala</taxon>
    </lineage>
</organism>
<feature type="compositionally biased region" description="Low complexity" evidence="2">
    <location>
        <begin position="96"/>
        <end position="109"/>
    </location>
</feature>
<protein>
    <recommendedName>
        <fullName evidence="3">AMP-activated protein kinase glycogen-binding domain-containing protein</fullName>
    </recommendedName>
</protein>
<feature type="region of interest" description="Disordered" evidence="2">
    <location>
        <begin position="90"/>
        <end position="195"/>
    </location>
</feature>
<feature type="compositionally biased region" description="Low complexity" evidence="2">
    <location>
        <begin position="514"/>
        <end position="528"/>
    </location>
</feature>
<evidence type="ECO:0000313" key="4">
    <source>
        <dbReference type="EMBL" id="EHY58490.1"/>
    </source>
</evidence>
<dbReference type="InterPro" id="IPR014756">
    <property type="entry name" value="Ig_E-set"/>
</dbReference>
<dbReference type="STRING" id="858893.H6C4K8"/>
<dbReference type="eggNOG" id="KOG1616">
    <property type="taxonomic scope" value="Eukaryota"/>
</dbReference>
<dbReference type="OrthoDB" id="5873279at2759"/>
<dbReference type="PANTHER" id="PTHR10343">
    <property type="entry name" value="5'-AMP-ACTIVATED PROTEIN KINASE , BETA SUBUNIT"/>
    <property type="match status" value="1"/>
</dbReference>
<reference evidence="4" key="1">
    <citation type="submission" date="2011-07" db="EMBL/GenBank/DDBJ databases">
        <title>The Genome Sequence of Exophiala (Wangiella) dermatitidis NIH/UT8656.</title>
        <authorList>
            <consortium name="The Broad Institute Genome Sequencing Platform"/>
            <person name="Cuomo C."/>
            <person name="Wang Z."/>
            <person name="Hunicke-Smith S."/>
            <person name="Szanislo P.J."/>
            <person name="Earl A."/>
            <person name="Young S.K."/>
            <person name="Zeng Q."/>
            <person name="Gargeya S."/>
            <person name="Fitzgerald M."/>
            <person name="Haas B."/>
            <person name="Abouelleil A."/>
            <person name="Alvarado L."/>
            <person name="Arachchi H.M."/>
            <person name="Berlin A."/>
            <person name="Brown A."/>
            <person name="Chapman S.B."/>
            <person name="Chen Z."/>
            <person name="Dunbar C."/>
            <person name="Freedman E."/>
            <person name="Gearin G."/>
            <person name="Gellesch M."/>
            <person name="Goldberg J."/>
            <person name="Griggs A."/>
            <person name="Gujja S."/>
            <person name="Heiman D."/>
            <person name="Howarth C."/>
            <person name="Larson L."/>
            <person name="Lui A."/>
            <person name="MacDonald P.J.P."/>
            <person name="Montmayeur A."/>
            <person name="Murphy C."/>
            <person name="Neiman D."/>
            <person name="Pearson M."/>
            <person name="Priest M."/>
            <person name="Roberts A."/>
            <person name="Saif S."/>
            <person name="Shea T."/>
            <person name="Shenoy N."/>
            <person name="Sisk P."/>
            <person name="Stolte C."/>
            <person name="Sykes S."/>
            <person name="Wortman J."/>
            <person name="Nusbaum C."/>
            <person name="Birren B."/>
        </authorList>
    </citation>
    <scope>NUCLEOTIDE SEQUENCE</scope>
    <source>
        <strain evidence="4">NIH/UT8656</strain>
    </source>
</reference>
<dbReference type="SUPFAM" id="SSF81296">
    <property type="entry name" value="E set domains"/>
    <property type="match status" value="1"/>
</dbReference>
<dbReference type="InterPro" id="IPR050827">
    <property type="entry name" value="CRP1_MDG1_kinase"/>
</dbReference>
<dbReference type="AlphaFoldDB" id="H6C4K8"/>
<dbReference type="PANTHER" id="PTHR10343:SF81">
    <property type="entry name" value="CRUCIFORM DNA-RECOGNIZING PROTEIN 1-RELATED"/>
    <property type="match status" value="1"/>
</dbReference>
<feature type="compositionally biased region" description="Polar residues" evidence="2">
    <location>
        <begin position="483"/>
        <end position="496"/>
    </location>
</feature>
<dbReference type="CDD" id="cd02859">
    <property type="entry name" value="E_set_AMPKbeta_like_N"/>
    <property type="match status" value="1"/>
</dbReference>
<keyword evidence="5" id="KW-1185">Reference proteome</keyword>
<feature type="compositionally biased region" description="Polar residues" evidence="2">
    <location>
        <begin position="172"/>
        <end position="186"/>
    </location>
</feature>
<accession>H6C4K8</accession>
<feature type="compositionally biased region" description="Low complexity" evidence="2">
    <location>
        <begin position="298"/>
        <end position="307"/>
    </location>
</feature>
<comment type="similarity">
    <text evidence="1">Belongs to the CRP1/MDG1 family.</text>
</comment>
<evidence type="ECO:0000313" key="5">
    <source>
        <dbReference type="Proteomes" id="UP000007304"/>
    </source>
</evidence>
<feature type="compositionally biased region" description="Basic and acidic residues" evidence="2">
    <location>
        <begin position="219"/>
        <end position="229"/>
    </location>
</feature>
<dbReference type="RefSeq" id="XP_009158951.1">
    <property type="nucleotide sequence ID" value="XM_009160703.1"/>
</dbReference>
<sequence length="559" mass="57065">MGSFVFRWPHPDASDVHVTGTFDDWGKSVKLNKVGDIWEKEVELPSADTKILYKFVVDDNWVIDSQAPQEDDGHGNINNVLYPDKIKRKTETAPEAVTTSSAAPESTTAQLAGQVPLEPRREATEGAFPETPQAQNEKTESESFSVNPLPATSGAGNPIDLPAGEKVPPPSEITSNSIYSSVTTSQDDYEKAGSSSLPFVGGIASMGAGLAGALGFGASEKKEEKKENLIPESSLPMGSEAGNTLDVGPTISSAGPTSTTAELAGKVPLEEKKPATVVEPESSVPEVVKESIEEAHVSPEAAASAEAVQEKAEVEQELLKKVPTADEAGEPAPAIAAATSATAPAPTSSTSKPSTQSGAVAGTAPSAAAALSDGAADTETPAVVSHSKVPAEKTEGDVTEYAPPHTTSTVAPGVSEAAAAAVSDGAEDPTLADEPAVQLMNRNETGQLSSESTQAPAGSTEPALAAGVTAATAPVTSEAPKTEATSGTVHSSTTEAPKTESAVPSSPAPKKEAAATPATPSSVTSTPTKQADTTPTSSPSAKDKKKKHRISSLFKKILH</sequence>
<evidence type="ECO:0000256" key="2">
    <source>
        <dbReference type="SAM" id="MobiDB-lite"/>
    </source>
</evidence>
<dbReference type="InterPro" id="IPR032640">
    <property type="entry name" value="AMPK1_CBM"/>
</dbReference>
<dbReference type="EMBL" id="JH226134">
    <property type="protein sequence ID" value="EHY58490.1"/>
    <property type="molecule type" value="Genomic_DNA"/>
</dbReference>
<dbReference type="HOGENOM" id="CLU_011453_2_0_1"/>
<dbReference type="GeneID" id="20311139"/>
<dbReference type="GO" id="GO:0019901">
    <property type="term" value="F:protein kinase binding"/>
    <property type="evidence" value="ECO:0007669"/>
    <property type="project" value="TreeGrafter"/>
</dbReference>
<dbReference type="GO" id="GO:0007165">
    <property type="term" value="P:signal transduction"/>
    <property type="evidence" value="ECO:0007669"/>
    <property type="project" value="TreeGrafter"/>
</dbReference>
<name>H6C4K8_EXODN</name>
<dbReference type="GO" id="GO:0031588">
    <property type="term" value="C:nucleotide-activated protein kinase complex"/>
    <property type="evidence" value="ECO:0007669"/>
    <property type="project" value="TreeGrafter"/>
</dbReference>
<dbReference type="Pfam" id="PF16561">
    <property type="entry name" value="AMPK1_CBM"/>
    <property type="match status" value="1"/>
</dbReference>
<dbReference type="Gene3D" id="2.60.40.10">
    <property type="entry name" value="Immunoglobulins"/>
    <property type="match status" value="1"/>
</dbReference>
<feature type="compositionally biased region" description="Low complexity" evidence="2">
    <location>
        <begin position="460"/>
        <end position="476"/>
    </location>
</feature>
<evidence type="ECO:0000256" key="1">
    <source>
        <dbReference type="ARBA" id="ARBA00038216"/>
    </source>
</evidence>
<dbReference type="Proteomes" id="UP000007304">
    <property type="component" value="Unassembled WGS sequence"/>
</dbReference>
<feature type="compositionally biased region" description="Basic residues" evidence="2">
    <location>
        <begin position="543"/>
        <end position="559"/>
    </location>
</feature>
<dbReference type="GO" id="GO:0005634">
    <property type="term" value="C:nucleus"/>
    <property type="evidence" value="ECO:0007669"/>
    <property type="project" value="TreeGrafter"/>
</dbReference>
<feature type="compositionally biased region" description="Low complexity" evidence="2">
    <location>
        <begin position="277"/>
        <end position="286"/>
    </location>
</feature>
<dbReference type="InParanoid" id="H6C4K8"/>
<feature type="region of interest" description="Disordered" evidence="2">
    <location>
        <begin position="219"/>
        <end position="559"/>
    </location>
</feature>
<feature type="compositionally biased region" description="Polar residues" evidence="2">
    <location>
        <begin position="132"/>
        <end position="146"/>
    </location>
</feature>
<dbReference type="OMA" id="TFDNWTK"/>